<dbReference type="Gene3D" id="6.10.250.690">
    <property type="match status" value="1"/>
</dbReference>
<gene>
    <name evidence="11" type="ORF">P5G50_04470</name>
</gene>
<accession>A0ABT8K8B6</accession>
<reference evidence="11" key="1">
    <citation type="submission" date="2023-06" db="EMBL/GenBank/DDBJ databases">
        <title>MT1 and MT2 Draft Genomes of Novel Species.</title>
        <authorList>
            <person name="Venkateswaran K."/>
        </authorList>
    </citation>
    <scope>NUCLEOTIDE SEQUENCE</scope>
    <source>
        <strain evidence="11">F6_8S_P_1B</strain>
    </source>
</reference>
<dbReference type="PANTHER" id="PTHR48111:SF1">
    <property type="entry name" value="TWO-COMPONENT RESPONSE REGULATOR ORR33"/>
    <property type="match status" value="1"/>
</dbReference>
<dbReference type="CDD" id="cd00383">
    <property type="entry name" value="trans_reg_C"/>
    <property type="match status" value="1"/>
</dbReference>
<evidence type="ECO:0000256" key="5">
    <source>
        <dbReference type="ARBA" id="ARBA00023163"/>
    </source>
</evidence>
<dbReference type="RefSeq" id="WP_301210076.1">
    <property type="nucleotide sequence ID" value="NZ_JAROCF010000001.1"/>
</dbReference>
<evidence type="ECO:0000259" key="10">
    <source>
        <dbReference type="PROSITE" id="PS51755"/>
    </source>
</evidence>
<protein>
    <submittedName>
        <fullName evidence="11">Response regulator transcription factor</fullName>
    </submittedName>
</protein>
<keyword evidence="3" id="KW-0805">Transcription regulation</keyword>
<evidence type="ECO:0000259" key="9">
    <source>
        <dbReference type="PROSITE" id="PS50110"/>
    </source>
</evidence>
<dbReference type="SMART" id="SM00862">
    <property type="entry name" value="Trans_reg_C"/>
    <property type="match status" value="1"/>
</dbReference>
<dbReference type="PROSITE" id="PS51755">
    <property type="entry name" value="OMPR_PHOB"/>
    <property type="match status" value="1"/>
</dbReference>
<dbReference type="InterPro" id="IPR036388">
    <property type="entry name" value="WH-like_DNA-bd_sf"/>
</dbReference>
<feature type="domain" description="OmpR/PhoB-type" evidence="10">
    <location>
        <begin position="124"/>
        <end position="222"/>
    </location>
</feature>
<evidence type="ECO:0000256" key="2">
    <source>
        <dbReference type="ARBA" id="ARBA00023012"/>
    </source>
</evidence>
<dbReference type="EMBL" id="JAROCF010000001">
    <property type="protein sequence ID" value="MDN4613700.1"/>
    <property type="molecule type" value="Genomic_DNA"/>
</dbReference>
<dbReference type="Pfam" id="PF00486">
    <property type="entry name" value="Trans_reg_C"/>
    <property type="match status" value="1"/>
</dbReference>
<evidence type="ECO:0000256" key="4">
    <source>
        <dbReference type="ARBA" id="ARBA00023125"/>
    </source>
</evidence>
<proteinExistence type="predicted"/>
<keyword evidence="1 6" id="KW-0597">Phosphoprotein</keyword>
<dbReference type="InterPro" id="IPR011006">
    <property type="entry name" value="CheY-like_superfamily"/>
</dbReference>
<dbReference type="SUPFAM" id="SSF52172">
    <property type="entry name" value="CheY-like"/>
    <property type="match status" value="1"/>
</dbReference>
<feature type="domain" description="Response regulatory" evidence="9">
    <location>
        <begin position="2"/>
        <end position="116"/>
    </location>
</feature>
<dbReference type="InterPro" id="IPR001867">
    <property type="entry name" value="OmpR/PhoB-type_DNA-bd"/>
</dbReference>
<keyword evidence="5" id="KW-0804">Transcription</keyword>
<feature type="region of interest" description="Disordered" evidence="8">
    <location>
        <begin position="223"/>
        <end position="266"/>
    </location>
</feature>
<keyword evidence="4 7" id="KW-0238">DNA-binding</keyword>
<feature type="compositionally biased region" description="Low complexity" evidence="8">
    <location>
        <begin position="225"/>
        <end position="266"/>
    </location>
</feature>
<organism evidence="11 12">
    <name type="scientific">Leifsonia williamsii</name>
    <dbReference type="NCBI Taxonomy" id="3035919"/>
    <lineage>
        <taxon>Bacteria</taxon>
        <taxon>Bacillati</taxon>
        <taxon>Actinomycetota</taxon>
        <taxon>Actinomycetes</taxon>
        <taxon>Micrococcales</taxon>
        <taxon>Microbacteriaceae</taxon>
        <taxon>Leifsonia</taxon>
    </lineage>
</organism>
<evidence type="ECO:0000313" key="11">
    <source>
        <dbReference type="EMBL" id="MDN4613700.1"/>
    </source>
</evidence>
<name>A0ABT8K8B6_9MICO</name>
<dbReference type="SMART" id="SM00448">
    <property type="entry name" value="REC"/>
    <property type="match status" value="1"/>
</dbReference>
<evidence type="ECO:0000256" key="8">
    <source>
        <dbReference type="SAM" id="MobiDB-lite"/>
    </source>
</evidence>
<dbReference type="InterPro" id="IPR039420">
    <property type="entry name" value="WalR-like"/>
</dbReference>
<evidence type="ECO:0000256" key="3">
    <source>
        <dbReference type="ARBA" id="ARBA00023015"/>
    </source>
</evidence>
<sequence length="266" mass="28218">MKLLVVEDDPDMGGLVQRGLAAEGYDVTLVTNGVDAMIALRSDAFAAAAIDVMLPGMSGFELCRHIREQQNPMPILLLTARDAIEDRVHGLDSGADDYLTKPFAFAELAARLRALLRREPSGMRPQVSVGRLTIDSHEHQAIVSGHEMPLSRREFTLLRLFATNPDKTLSRADILESVWGTTENIGTNVIDQYVSYLRKKLDSADAGLSIVTERGRGYRLDAKNAQPAPAEAGAAAGAGAAPAPTAASAAAAAEPASAEGRGASRS</sequence>
<evidence type="ECO:0000256" key="1">
    <source>
        <dbReference type="ARBA" id="ARBA00022553"/>
    </source>
</evidence>
<evidence type="ECO:0000256" key="7">
    <source>
        <dbReference type="PROSITE-ProRule" id="PRU01091"/>
    </source>
</evidence>
<keyword evidence="2" id="KW-0902">Two-component regulatory system</keyword>
<dbReference type="CDD" id="cd17574">
    <property type="entry name" value="REC_OmpR"/>
    <property type="match status" value="1"/>
</dbReference>
<feature type="DNA-binding region" description="OmpR/PhoB-type" evidence="7">
    <location>
        <begin position="124"/>
        <end position="222"/>
    </location>
</feature>
<feature type="modified residue" description="4-aspartylphosphate" evidence="6">
    <location>
        <position position="51"/>
    </location>
</feature>
<dbReference type="InterPro" id="IPR001789">
    <property type="entry name" value="Sig_transdc_resp-reg_receiver"/>
</dbReference>
<evidence type="ECO:0000313" key="12">
    <source>
        <dbReference type="Proteomes" id="UP001174208"/>
    </source>
</evidence>
<dbReference type="PROSITE" id="PS50110">
    <property type="entry name" value="RESPONSE_REGULATORY"/>
    <property type="match status" value="1"/>
</dbReference>
<dbReference type="Pfam" id="PF00072">
    <property type="entry name" value="Response_reg"/>
    <property type="match status" value="1"/>
</dbReference>
<dbReference type="Gene3D" id="1.10.10.10">
    <property type="entry name" value="Winged helix-like DNA-binding domain superfamily/Winged helix DNA-binding domain"/>
    <property type="match status" value="1"/>
</dbReference>
<dbReference type="Gene3D" id="3.40.50.2300">
    <property type="match status" value="1"/>
</dbReference>
<evidence type="ECO:0000256" key="6">
    <source>
        <dbReference type="PROSITE-ProRule" id="PRU00169"/>
    </source>
</evidence>
<dbReference type="PANTHER" id="PTHR48111">
    <property type="entry name" value="REGULATOR OF RPOS"/>
    <property type="match status" value="1"/>
</dbReference>
<keyword evidence="12" id="KW-1185">Reference proteome</keyword>
<dbReference type="Proteomes" id="UP001174208">
    <property type="component" value="Unassembled WGS sequence"/>
</dbReference>
<comment type="caution">
    <text evidence="11">The sequence shown here is derived from an EMBL/GenBank/DDBJ whole genome shotgun (WGS) entry which is preliminary data.</text>
</comment>